<organism evidence="3 4">
    <name type="scientific">Rhodoplanes roseus</name>
    <dbReference type="NCBI Taxonomy" id="29409"/>
    <lineage>
        <taxon>Bacteria</taxon>
        <taxon>Pseudomonadati</taxon>
        <taxon>Pseudomonadota</taxon>
        <taxon>Alphaproteobacteria</taxon>
        <taxon>Hyphomicrobiales</taxon>
        <taxon>Nitrobacteraceae</taxon>
        <taxon>Rhodoplanes</taxon>
    </lineage>
</organism>
<evidence type="ECO:0000256" key="2">
    <source>
        <dbReference type="SAM" id="MobiDB-lite"/>
    </source>
</evidence>
<reference evidence="3 4" key="1">
    <citation type="submission" date="2017-07" db="EMBL/GenBank/DDBJ databases">
        <title>Draft Genome Sequences of Select Purple Nonsulfur Bacteria.</title>
        <authorList>
            <person name="Lasarre B."/>
            <person name="Mckinlay J.B."/>
        </authorList>
    </citation>
    <scope>NUCLEOTIDE SEQUENCE [LARGE SCALE GENOMIC DNA]</scope>
    <source>
        <strain evidence="3 4">DSM 5909</strain>
    </source>
</reference>
<comment type="caution">
    <text evidence="3">The sequence shown here is derived from an EMBL/GenBank/DDBJ whole genome shotgun (WGS) entry which is preliminary data.</text>
</comment>
<dbReference type="RefSeq" id="WP_210208710.1">
    <property type="nucleotide sequence ID" value="NZ_NPEX01000640.1"/>
</dbReference>
<evidence type="ECO:0000313" key="4">
    <source>
        <dbReference type="Proteomes" id="UP000249130"/>
    </source>
</evidence>
<feature type="non-terminal residue" evidence="3">
    <location>
        <position position="219"/>
    </location>
</feature>
<gene>
    <name evidence="3" type="ORF">CH341_31500</name>
</gene>
<dbReference type="EMBL" id="NPEX01000640">
    <property type="protein sequence ID" value="RAI34179.1"/>
    <property type="molecule type" value="Genomic_DNA"/>
</dbReference>
<feature type="non-terminal residue" evidence="3">
    <location>
        <position position="1"/>
    </location>
</feature>
<evidence type="ECO:0000256" key="1">
    <source>
        <dbReference type="SAM" id="Coils"/>
    </source>
</evidence>
<accession>A0A327K679</accession>
<sequence length="219" mass="23395">IEAAKRFNDNLIDLQKTLGKLEQTLGNELMPSFADLVKEIDAFFSQEGVGKVIRAEIDGVTKGIRDAVQEVKDLFAWWERVKGYVGFGGGQDTRSDQTREIQKRLADRESQLGSMEGHARAWENSGRGELPTDLRMRRRALLDEIEQLRTQLRTLREEMEKTNNTAKKSSWSGGGGLGGLVVPASFGGGGFGGGGFGGGGGGGSVAMRGLGGLPGIPGG</sequence>
<evidence type="ECO:0000313" key="3">
    <source>
        <dbReference type="EMBL" id="RAI34179.1"/>
    </source>
</evidence>
<protein>
    <submittedName>
        <fullName evidence="3">Uncharacterized protein</fullName>
    </submittedName>
</protein>
<dbReference type="AlphaFoldDB" id="A0A327K679"/>
<feature type="coiled-coil region" evidence="1">
    <location>
        <begin position="138"/>
        <end position="165"/>
    </location>
</feature>
<dbReference type="Proteomes" id="UP000249130">
    <property type="component" value="Unassembled WGS sequence"/>
</dbReference>
<proteinExistence type="predicted"/>
<feature type="region of interest" description="Disordered" evidence="2">
    <location>
        <begin position="108"/>
        <end position="127"/>
    </location>
</feature>
<keyword evidence="1" id="KW-0175">Coiled coil</keyword>
<keyword evidence="4" id="KW-1185">Reference proteome</keyword>
<name>A0A327K679_9BRAD</name>